<keyword evidence="3 6" id="KW-0812">Transmembrane</keyword>
<comment type="subcellular location">
    <subcellularLocation>
        <location evidence="1">Cell membrane</location>
        <topology evidence="1">Multi-pass membrane protein</topology>
    </subcellularLocation>
</comment>
<feature type="transmembrane region" description="Helical" evidence="6">
    <location>
        <begin position="366"/>
        <end position="385"/>
    </location>
</feature>
<sequence>MAYSLKSVFKGASVYSIGQILTKASGFLLIPIFTYYLTPSEYGIVGYMQMILQLFATILMFGFYGAQTRYFYEFKDNAKKIGEYLFSTNIFLMTVLVFICMVITLWGKSIYSLLNIKDIPFYPYVVLTVWTAFLQIMNQMVISFNMAAKKYKRVAALQFLQFASMSIFSIIMIVYFKKGALGRIEGLFYGQLVFFLIFYFNYAKNFTLNFKSEYVKYALAFGVPIVFHLLAGVLHNSADRFILEKFVSMSQLGLYTVGYQLGMVMSILVTAINQAWQPNYFDLMSSDSSDENKKYENRKYFAYWMFIISSICLFGILFTKEILFLLTPSEYHGASGIVQVILAGYFMQGLYYFAASPIFFYKKTKILPFLTGSSALLNIILNLIFIPIYGIYGAAVATLISYFYQALVIYFVGIKYFNPNFEVSKVVAILAFIIVSIYISYFDFSVKIFIIKLAVFCIFCLLTVFLYKNYFAYFTKRIKNV</sequence>
<dbReference type="Proteomes" id="UP000323337">
    <property type="component" value="Unassembled WGS sequence"/>
</dbReference>
<gene>
    <name evidence="7" type="ORF">FXF49_08450</name>
</gene>
<evidence type="ECO:0000256" key="5">
    <source>
        <dbReference type="ARBA" id="ARBA00023136"/>
    </source>
</evidence>
<organism evidence="7 8">
    <name type="scientific">Flexistipes sinusarabici</name>
    <dbReference type="NCBI Taxonomy" id="2352"/>
    <lineage>
        <taxon>Bacteria</taxon>
        <taxon>Pseudomonadati</taxon>
        <taxon>Deferribacterota</taxon>
        <taxon>Deferribacteres</taxon>
        <taxon>Deferribacterales</taxon>
        <taxon>Flexistipitaceae</taxon>
        <taxon>Flexistipes</taxon>
    </lineage>
</organism>
<keyword evidence="5 6" id="KW-0472">Membrane</keyword>
<feature type="transmembrane region" description="Helical" evidence="6">
    <location>
        <begin position="84"/>
        <end position="106"/>
    </location>
</feature>
<feature type="transmembrane region" description="Helical" evidence="6">
    <location>
        <begin position="182"/>
        <end position="202"/>
    </location>
</feature>
<dbReference type="EMBL" id="VSIV01000217">
    <property type="protein sequence ID" value="TYB33018.1"/>
    <property type="molecule type" value="Genomic_DNA"/>
</dbReference>
<keyword evidence="4 6" id="KW-1133">Transmembrane helix</keyword>
<evidence type="ECO:0000313" key="8">
    <source>
        <dbReference type="Proteomes" id="UP000323337"/>
    </source>
</evidence>
<feature type="transmembrane region" description="Helical" evidence="6">
    <location>
        <begin position="121"/>
        <end position="142"/>
    </location>
</feature>
<feature type="transmembrane region" description="Helical" evidence="6">
    <location>
        <begin position="44"/>
        <end position="64"/>
    </location>
</feature>
<reference evidence="7 8" key="1">
    <citation type="submission" date="2019-08" db="EMBL/GenBank/DDBJ databases">
        <title>Genomic characterization of a novel candidate phylum (ARYD3) from a high temperature, high salinity tertiary oil reservoir in north central Oklahoma, USA.</title>
        <authorList>
            <person name="Youssef N.H."/>
            <person name="Yadav A."/>
            <person name="Elshahed M.S."/>
        </authorList>
    </citation>
    <scope>NUCLEOTIDE SEQUENCE [LARGE SCALE GENOMIC DNA]</scope>
    <source>
        <strain evidence="7">ARYD1</strain>
    </source>
</reference>
<dbReference type="PANTHER" id="PTHR30250">
    <property type="entry name" value="PST FAMILY PREDICTED COLANIC ACID TRANSPORTER"/>
    <property type="match status" value="1"/>
</dbReference>
<evidence type="ECO:0000256" key="4">
    <source>
        <dbReference type="ARBA" id="ARBA00022989"/>
    </source>
</evidence>
<evidence type="ECO:0000256" key="1">
    <source>
        <dbReference type="ARBA" id="ARBA00004651"/>
    </source>
</evidence>
<dbReference type="GO" id="GO:0005886">
    <property type="term" value="C:plasma membrane"/>
    <property type="evidence" value="ECO:0007669"/>
    <property type="project" value="UniProtKB-SubCell"/>
</dbReference>
<protein>
    <submittedName>
        <fullName evidence="7">Oligosaccharide flippase family protein</fullName>
    </submittedName>
</protein>
<evidence type="ECO:0000313" key="7">
    <source>
        <dbReference type="EMBL" id="TYB33018.1"/>
    </source>
</evidence>
<evidence type="ECO:0000256" key="3">
    <source>
        <dbReference type="ARBA" id="ARBA00022692"/>
    </source>
</evidence>
<feature type="transmembrane region" description="Helical" evidence="6">
    <location>
        <begin position="426"/>
        <end position="442"/>
    </location>
</feature>
<comment type="caution">
    <text evidence="7">The sequence shown here is derived from an EMBL/GenBank/DDBJ whole genome shotgun (WGS) entry which is preliminary data.</text>
</comment>
<dbReference type="InterPro" id="IPR002797">
    <property type="entry name" value="Polysacc_synth"/>
</dbReference>
<dbReference type="InterPro" id="IPR050833">
    <property type="entry name" value="Poly_Biosynth_Transport"/>
</dbReference>
<dbReference type="PANTHER" id="PTHR30250:SF11">
    <property type="entry name" value="O-ANTIGEN TRANSPORTER-RELATED"/>
    <property type="match status" value="1"/>
</dbReference>
<feature type="transmembrane region" description="Helical" evidence="6">
    <location>
        <begin position="331"/>
        <end position="354"/>
    </location>
</feature>
<name>A0A5D0MP10_FLESI</name>
<feature type="transmembrane region" description="Helical" evidence="6">
    <location>
        <begin position="214"/>
        <end position="234"/>
    </location>
</feature>
<feature type="transmembrane region" description="Helical" evidence="6">
    <location>
        <begin position="391"/>
        <end position="414"/>
    </location>
</feature>
<accession>A0A5D0MP10</accession>
<feature type="transmembrane region" description="Helical" evidence="6">
    <location>
        <begin position="448"/>
        <end position="467"/>
    </location>
</feature>
<dbReference type="AlphaFoldDB" id="A0A5D0MP10"/>
<feature type="transmembrane region" description="Helical" evidence="6">
    <location>
        <begin position="154"/>
        <end position="176"/>
    </location>
</feature>
<dbReference type="Pfam" id="PF01943">
    <property type="entry name" value="Polysacc_synt"/>
    <property type="match status" value="1"/>
</dbReference>
<evidence type="ECO:0000256" key="2">
    <source>
        <dbReference type="ARBA" id="ARBA00022475"/>
    </source>
</evidence>
<feature type="transmembrane region" description="Helical" evidence="6">
    <location>
        <begin position="300"/>
        <end position="319"/>
    </location>
</feature>
<keyword evidence="2" id="KW-1003">Cell membrane</keyword>
<evidence type="ECO:0000256" key="6">
    <source>
        <dbReference type="SAM" id="Phobius"/>
    </source>
</evidence>
<proteinExistence type="predicted"/>
<feature type="transmembrane region" description="Helical" evidence="6">
    <location>
        <begin position="20"/>
        <end position="38"/>
    </location>
</feature>
<feature type="transmembrane region" description="Helical" evidence="6">
    <location>
        <begin position="254"/>
        <end position="276"/>
    </location>
</feature>
<dbReference type="RefSeq" id="WP_303701463.1">
    <property type="nucleotide sequence ID" value="NZ_VSIV01000217.1"/>
</dbReference>